<dbReference type="PANTHER" id="PTHR31479">
    <property type="entry name" value="ALPHA/BETA-HYDROLASES SUPERFAMILY PROTEIN"/>
    <property type="match status" value="1"/>
</dbReference>
<dbReference type="Proteomes" id="UP001237642">
    <property type="component" value="Unassembled WGS sequence"/>
</dbReference>
<proteinExistence type="predicted"/>
<dbReference type="GO" id="GO:0016787">
    <property type="term" value="F:hydrolase activity"/>
    <property type="evidence" value="ECO:0007669"/>
    <property type="project" value="UniProtKB-KW"/>
</dbReference>
<sequence>MLQTHRRKIVIDVFYGHLRLLFGYAFCSASEAIGRQNPPRYVIAIRRTEPNASSHKGRGFQIVTQAVKEMVSVAGAANIWLAGHSSGAAIALLAGQNMVELDNTLTCF</sequence>
<comment type="caution">
    <text evidence="3">The sequence shown here is derived from an EMBL/GenBank/DDBJ whole genome shotgun (WGS) entry which is preliminary data.</text>
</comment>
<dbReference type="InterPro" id="IPR002921">
    <property type="entry name" value="Fungal_lipase-type"/>
</dbReference>
<dbReference type="Pfam" id="PF01764">
    <property type="entry name" value="Lipase_3"/>
    <property type="match status" value="1"/>
</dbReference>
<dbReference type="InterPro" id="IPR029058">
    <property type="entry name" value="AB_hydrolase_fold"/>
</dbReference>
<gene>
    <name evidence="3" type="ORF">POM88_042023</name>
</gene>
<evidence type="ECO:0000259" key="2">
    <source>
        <dbReference type="Pfam" id="PF01764"/>
    </source>
</evidence>
<organism evidence="3 4">
    <name type="scientific">Heracleum sosnowskyi</name>
    <dbReference type="NCBI Taxonomy" id="360622"/>
    <lineage>
        <taxon>Eukaryota</taxon>
        <taxon>Viridiplantae</taxon>
        <taxon>Streptophyta</taxon>
        <taxon>Embryophyta</taxon>
        <taxon>Tracheophyta</taxon>
        <taxon>Spermatophyta</taxon>
        <taxon>Magnoliopsida</taxon>
        <taxon>eudicotyledons</taxon>
        <taxon>Gunneridae</taxon>
        <taxon>Pentapetalae</taxon>
        <taxon>asterids</taxon>
        <taxon>campanulids</taxon>
        <taxon>Apiales</taxon>
        <taxon>Apiaceae</taxon>
        <taxon>Apioideae</taxon>
        <taxon>apioid superclade</taxon>
        <taxon>Tordylieae</taxon>
        <taxon>Tordyliinae</taxon>
        <taxon>Heracleum</taxon>
    </lineage>
</organism>
<dbReference type="GO" id="GO:0006629">
    <property type="term" value="P:lipid metabolic process"/>
    <property type="evidence" value="ECO:0007669"/>
    <property type="project" value="InterPro"/>
</dbReference>
<dbReference type="SUPFAM" id="SSF53474">
    <property type="entry name" value="alpha/beta-Hydrolases"/>
    <property type="match status" value="1"/>
</dbReference>
<keyword evidence="1" id="KW-0378">Hydrolase</keyword>
<keyword evidence="4" id="KW-1185">Reference proteome</keyword>
<reference evidence="3" key="2">
    <citation type="submission" date="2023-05" db="EMBL/GenBank/DDBJ databases">
        <authorList>
            <person name="Schelkunov M.I."/>
        </authorList>
    </citation>
    <scope>NUCLEOTIDE SEQUENCE</scope>
    <source>
        <strain evidence="3">Hsosn_3</strain>
        <tissue evidence="3">Leaf</tissue>
    </source>
</reference>
<evidence type="ECO:0000313" key="4">
    <source>
        <dbReference type="Proteomes" id="UP001237642"/>
    </source>
</evidence>
<evidence type="ECO:0000313" key="3">
    <source>
        <dbReference type="EMBL" id="KAK1366462.1"/>
    </source>
</evidence>
<dbReference type="PANTHER" id="PTHR31479:SF2">
    <property type="entry name" value="ALPHA_BETA-HYDROLASES SUPERFAMILY PROTEIN"/>
    <property type="match status" value="1"/>
</dbReference>
<dbReference type="AlphaFoldDB" id="A0AAD8HHY3"/>
<feature type="domain" description="Fungal lipase-type" evidence="2">
    <location>
        <begin position="63"/>
        <end position="102"/>
    </location>
</feature>
<reference evidence="3" key="1">
    <citation type="submission" date="2023-02" db="EMBL/GenBank/DDBJ databases">
        <title>Genome of toxic invasive species Heracleum sosnowskyi carries increased number of genes despite the absence of recent whole-genome duplications.</title>
        <authorList>
            <person name="Schelkunov M."/>
            <person name="Shtratnikova V."/>
            <person name="Makarenko M."/>
            <person name="Klepikova A."/>
            <person name="Omelchenko D."/>
            <person name="Novikova G."/>
            <person name="Obukhova E."/>
            <person name="Bogdanov V."/>
            <person name="Penin A."/>
            <person name="Logacheva M."/>
        </authorList>
    </citation>
    <scope>NUCLEOTIDE SEQUENCE</scope>
    <source>
        <strain evidence="3">Hsosn_3</strain>
        <tissue evidence="3">Leaf</tissue>
    </source>
</reference>
<accession>A0AAD8HHY3</accession>
<evidence type="ECO:0000256" key="1">
    <source>
        <dbReference type="ARBA" id="ARBA00022801"/>
    </source>
</evidence>
<protein>
    <recommendedName>
        <fullName evidence="2">Fungal lipase-type domain-containing protein</fullName>
    </recommendedName>
</protein>
<name>A0AAD8HHY3_9APIA</name>
<dbReference type="EMBL" id="JAUIZM010000009">
    <property type="protein sequence ID" value="KAK1366462.1"/>
    <property type="molecule type" value="Genomic_DNA"/>
</dbReference>